<protein>
    <submittedName>
        <fullName evidence="1">LAMI_0A03268g1_1</fullName>
    </submittedName>
</protein>
<dbReference type="SUPFAM" id="SSF81383">
    <property type="entry name" value="F-box domain"/>
    <property type="match status" value="1"/>
</dbReference>
<dbReference type="STRING" id="1230905.A0A1G4IN82"/>
<dbReference type="InterPro" id="IPR036047">
    <property type="entry name" value="F-box-like_dom_sf"/>
</dbReference>
<name>A0A1G4IN82_9SACH</name>
<dbReference type="AlphaFoldDB" id="A0A1G4IN82"/>
<dbReference type="OrthoDB" id="550575at2759"/>
<reference evidence="1 2" key="1">
    <citation type="submission" date="2016-03" db="EMBL/GenBank/DDBJ databases">
        <authorList>
            <person name="Devillers H."/>
        </authorList>
    </citation>
    <scope>NUCLEOTIDE SEQUENCE [LARGE SCALE GENOMIC DNA]</scope>
    <source>
        <strain evidence="1">CBS 11717</strain>
    </source>
</reference>
<dbReference type="Proteomes" id="UP000191024">
    <property type="component" value="Chromosome A"/>
</dbReference>
<evidence type="ECO:0000313" key="2">
    <source>
        <dbReference type="Proteomes" id="UP000191024"/>
    </source>
</evidence>
<organism evidence="1 2">
    <name type="scientific">Lachancea mirantina</name>
    <dbReference type="NCBI Taxonomy" id="1230905"/>
    <lineage>
        <taxon>Eukaryota</taxon>
        <taxon>Fungi</taxon>
        <taxon>Dikarya</taxon>
        <taxon>Ascomycota</taxon>
        <taxon>Saccharomycotina</taxon>
        <taxon>Saccharomycetes</taxon>
        <taxon>Saccharomycetales</taxon>
        <taxon>Saccharomycetaceae</taxon>
        <taxon>Lachancea</taxon>
    </lineage>
</organism>
<proteinExistence type="predicted"/>
<sequence length="585" mass="67930">MPLDGQVLSRDIWIEIATFLTYGDLLSVRSCSTWLNKVITSDEVWRPICEQRWLKNDYKVFANYRKRAETNGFKCLFDFFKYRNHIDETIVKTLRKLGQGDDDIRHYWDSFRSLMDYGDLIMPLLTENSRNGYTGTHGAHGPHNESFEFTFLANQLLTAMQHGLVFDLINCCSGDATTLEWVHYAEETVFLPFSALDLSFNLLLPHRSSCFNEVNDALHQSFKNWSEFKSLPSTLKVDRVMKHLFQVLTNRRNPQWDSLSRFYLDDFFLLRVYAGEARGHPLVLLAIIQAFASFYGIEAILCEEFLIVRDEKVRSGQTYITVSQAGRPRIFTQKGLIESMCRIFPSRQAVLNTVIPRLCQPLKTKSLLTKLFDEWYPYCKKSYWKALPGRRCDLLSKAMPHSLTPASPAVYEYAQAYWKINQLPPHPSFRAVGKARFASYILEQFPHDYPLLQSLKFISDSQLPKVPKDIKVKLFSTKYLITEGSIEDTGKFAIDSRNEQQSYIVIATKNSENGNTYYMLLDFLGEIIVSLKEDFRLADKTTSDAIWHKMRQYLNFSDLGLFFTRYDQTKCRLVPSNSYAEYLKA</sequence>
<gene>
    <name evidence="1" type="ORF">LAMI_0A03268G</name>
</gene>
<dbReference type="Gene3D" id="1.20.1280.50">
    <property type="match status" value="1"/>
</dbReference>
<keyword evidence="2" id="KW-1185">Reference proteome</keyword>
<dbReference type="EMBL" id="LT598462">
    <property type="protein sequence ID" value="SCU78059.1"/>
    <property type="molecule type" value="Genomic_DNA"/>
</dbReference>
<evidence type="ECO:0000313" key="1">
    <source>
        <dbReference type="EMBL" id="SCU78059.1"/>
    </source>
</evidence>
<accession>A0A1G4IN82</accession>